<dbReference type="Proteomes" id="UP001230005">
    <property type="component" value="Unassembled WGS sequence"/>
</dbReference>
<proteinExistence type="predicted"/>
<feature type="region of interest" description="Disordered" evidence="1">
    <location>
        <begin position="51"/>
        <end position="70"/>
    </location>
</feature>
<sequence length="70" mass="7937">MEIWMSLVGEYGFPIAVTFYLLYRIEKKLDQLNHSVLYLGKLVEGTAIGQSGPAKVPPQDWSVMAKENHQ</sequence>
<dbReference type="EMBL" id="JAUSUG010000006">
    <property type="protein sequence ID" value="MDQ0254487.1"/>
    <property type="molecule type" value="Genomic_DNA"/>
</dbReference>
<dbReference type="RefSeq" id="WP_307324516.1">
    <property type="nucleotide sequence ID" value="NZ_JAUSUG010000006.1"/>
</dbReference>
<evidence type="ECO:0000313" key="4">
    <source>
        <dbReference type="Proteomes" id="UP001230005"/>
    </source>
</evidence>
<dbReference type="InterPro" id="IPR024419">
    <property type="entry name" value="YvrJ"/>
</dbReference>
<evidence type="ECO:0000256" key="1">
    <source>
        <dbReference type="SAM" id="MobiDB-lite"/>
    </source>
</evidence>
<feature type="transmembrane region" description="Helical" evidence="2">
    <location>
        <begin position="6"/>
        <end position="23"/>
    </location>
</feature>
<name>A0ABT9ZUT6_9BACI</name>
<accession>A0ABT9ZUT6</accession>
<keyword evidence="2" id="KW-0812">Transmembrane</keyword>
<keyword evidence="4" id="KW-1185">Reference proteome</keyword>
<protein>
    <recommendedName>
        <fullName evidence="5">YvrJ family protein</fullName>
    </recommendedName>
</protein>
<keyword evidence="2" id="KW-1133">Transmembrane helix</keyword>
<reference evidence="3 4" key="1">
    <citation type="submission" date="2023-07" db="EMBL/GenBank/DDBJ databases">
        <title>Genomic Encyclopedia of Type Strains, Phase IV (KMG-IV): sequencing the most valuable type-strain genomes for metagenomic binning, comparative biology and taxonomic classification.</title>
        <authorList>
            <person name="Goeker M."/>
        </authorList>
    </citation>
    <scope>NUCLEOTIDE SEQUENCE [LARGE SCALE GENOMIC DNA]</scope>
    <source>
        <strain evidence="3 4">DSM 9768</strain>
    </source>
</reference>
<evidence type="ECO:0000313" key="3">
    <source>
        <dbReference type="EMBL" id="MDQ0254487.1"/>
    </source>
</evidence>
<keyword evidence="2" id="KW-0472">Membrane</keyword>
<dbReference type="Pfam" id="PF12841">
    <property type="entry name" value="YvrJ"/>
    <property type="match status" value="1"/>
</dbReference>
<evidence type="ECO:0008006" key="5">
    <source>
        <dbReference type="Google" id="ProtNLM"/>
    </source>
</evidence>
<organism evidence="3 4">
    <name type="scientific">Evansella vedderi</name>
    <dbReference type="NCBI Taxonomy" id="38282"/>
    <lineage>
        <taxon>Bacteria</taxon>
        <taxon>Bacillati</taxon>
        <taxon>Bacillota</taxon>
        <taxon>Bacilli</taxon>
        <taxon>Bacillales</taxon>
        <taxon>Bacillaceae</taxon>
        <taxon>Evansella</taxon>
    </lineage>
</organism>
<evidence type="ECO:0000256" key="2">
    <source>
        <dbReference type="SAM" id="Phobius"/>
    </source>
</evidence>
<comment type="caution">
    <text evidence="3">The sequence shown here is derived from an EMBL/GenBank/DDBJ whole genome shotgun (WGS) entry which is preliminary data.</text>
</comment>
<gene>
    <name evidence="3" type="ORF">J2S74_001866</name>
</gene>